<evidence type="ECO:0000256" key="4">
    <source>
        <dbReference type="ARBA" id="ARBA00022801"/>
    </source>
</evidence>
<evidence type="ECO:0000313" key="10">
    <source>
        <dbReference type="Proteomes" id="UP000198838"/>
    </source>
</evidence>
<accession>A0A1I0ZFR1</accession>
<evidence type="ECO:0000256" key="6">
    <source>
        <dbReference type="ARBA" id="ARBA00023136"/>
    </source>
</evidence>
<gene>
    <name evidence="9" type="ORF">SAMN05216249_11446</name>
</gene>
<dbReference type="Pfam" id="PF01694">
    <property type="entry name" value="Rhomboid"/>
    <property type="match status" value="1"/>
</dbReference>
<dbReference type="AlphaFoldDB" id="A0A1I0ZFR1"/>
<dbReference type="PANTHER" id="PTHR43731">
    <property type="entry name" value="RHOMBOID PROTEASE"/>
    <property type="match status" value="1"/>
</dbReference>
<comment type="similarity">
    <text evidence="2">Belongs to the peptidase S54 family.</text>
</comment>
<keyword evidence="10" id="KW-1185">Reference proteome</keyword>
<dbReference type="InterPro" id="IPR050925">
    <property type="entry name" value="Rhomboid_protease_S54"/>
</dbReference>
<dbReference type="GO" id="GO:0004252">
    <property type="term" value="F:serine-type endopeptidase activity"/>
    <property type="evidence" value="ECO:0007669"/>
    <property type="project" value="InterPro"/>
</dbReference>
<feature type="transmembrane region" description="Helical" evidence="7">
    <location>
        <begin position="183"/>
        <end position="203"/>
    </location>
</feature>
<dbReference type="RefSeq" id="WP_242949113.1">
    <property type="nucleotide sequence ID" value="NZ_FOJY01000014.1"/>
</dbReference>
<evidence type="ECO:0000259" key="8">
    <source>
        <dbReference type="Pfam" id="PF01694"/>
    </source>
</evidence>
<feature type="transmembrane region" description="Helical" evidence="7">
    <location>
        <begin position="293"/>
        <end position="312"/>
    </location>
</feature>
<organism evidence="9 10">
    <name type="scientific">Acetitomaculum ruminis DSM 5522</name>
    <dbReference type="NCBI Taxonomy" id="1120918"/>
    <lineage>
        <taxon>Bacteria</taxon>
        <taxon>Bacillati</taxon>
        <taxon>Bacillota</taxon>
        <taxon>Clostridia</taxon>
        <taxon>Lachnospirales</taxon>
        <taxon>Lachnospiraceae</taxon>
        <taxon>Acetitomaculum</taxon>
    </lineage>
</organism>
<dbReference type="STRING" id="1120918.SAMN05216249_11446"/>
<evidence type="ECO:0000256" key="2">
    <source>
        <dbReference type="ARBA" id="ARBA00009045"/>
    </source>
</evidence>
<evidence type="ECO:0000256" key="3">
    <source>
        <dbReference type="ARBA" id="ARBA00022692"/>
    </source>
</evidence>
<feature type="transmembrane region" description="Helical" evidence="7">
    <location>
        <begin position="324"/>
        <end position="342"/>
    </location>
</feature>
<feature type="transmembrane region" description="Helical" evidence="7">
    <location>
        <begin position="267"/>
        <end position="287"/>
    </location>
</feature>
<dbReference type="InterPro" id="IPR022764">
    <property type="entry name" value="Peptidase_S54_rhomboid_dom"/>
</dbReference>
<evidence type="ECO:0000256" key="1">
    <source>
        <dbReference type="ARBA" id="ARBA00004141"/>
    </source>
</evidence>
<evidence type="ECO:0000256" key="7">
    <source>
        <dbReference type="SAM" id="Phobius"/>
    </source>
</evidence>
<keyword evidence="9" id="KW-0645">Protease</keyword>
<dbReference type="InterPro" id="IPR035952">
    <property type="entry name" value="Rhomboid-like_sf"/>
</dbReference>
<keyword evidence="5 7" id="KW-1133">Transmembrane helix</keyword>
<proteinExistence type="inferred from homology"/>
<dbReference type="PANTHER" id="PTHR43731:SF14">
    <property type="entry name" value="PRESENILIN-ASSOCIATED RHOMBOID-LIKE PROTEIN, MITOCHONDRIAL"/>
    <property type="match status" value="1"/>
</dbReference>
<keyword evidence="6 7" id="KW-0472">Membrane</keyword>
<protein>
    <submittedName>
        <fullName evidence="9">Membrane associated serine protease, rhomboid family</fullName>
    </submittedName>
</protein>
<feature type="transmembrane region" description="Helical" evidence="7">
    <location>
        <begin position="228"/>
        <end position="255"/>
    </location>
</feature>
<dbReference type="SUPFAM" id="SSF144091">
    <property type="entry name" value="Rhomboid-like"/>
    <property type="match status" value="1"/>
</dbReference>
<reference evidence="9 10" key="1">
    <citation type="submission" date="2016-10" db="EMBL/GenBank/DDBJ databases">
        <authorList>
            <person name="de Groot N.N."/>
        </authorList>
    </citation>
    <scope>NUCLEOTIDE SEQUENCE [LARGE SCALE GENOMIC DNA]</scope>
    <source>
        <strain evidence="9 10">DSM 5522</strain>
    </source>
</reference>
<dbReference type="Proteomes" id="UP000198838">
    <property type="component" value="Unassembled WGS sequence"/>
</dbReference>
<dbReference type="EMBL" id="FOJY01000014">
    <property type="protein sequence ID" value="SFB23238.1"/>
    <property type="molecule type" value="Genomic_DNA"/>
</dbReference>
<keyword evidence="3 7" id="KW-0812">Transmembrane</keyword>
<keyword evidence="4" id="KW-0378">Hydrolase</keyword>
<name>A0A1I0ZFR1_9FIRM</name>
<comment type="subcellular location">
    <subcellularLocation>
        <location evidence="1">Membrane</location>
        <topology evidence="1">Multi-pass membrane protein</topology>
    </subcellularLocation>
</comment>
<feature type="domain" description="Peptidase S54 rhomboid" evidence="8">
    <location>
        <begin position="226"/>
        <end position="366"/>
    </location>
</feature>
<sequence>MDFFKLHQVMHENLYSSVKTNLHQISVYYRKFGPQIDVAVLMDCQKGEEYTKEQLEIINKKIINIFRDEEDNTLPIEYDRQNTDVDILYMVAADDALSMRQKLPQNIKYWLIDGIKHRLLIFDDQPSEFGLFDEEFTTDNPWIKPRPLKKQIKNAVEFEDNPLEDAEKVEVIIPVRRKVSFPVINVMIILINIGIFALLEYLGNTTESDFMLSHGAMYPPYVLMEHRYYLLFTSMFVHFGIDHMLNNMFILYFIGDILERTYGKIKFLMIYILGGIGGNVISLYAAYKSGENAVSGGASGAIFSVIGALLYVTIINKGKIRELSVLRMTFMIALSLLIGFTSDGVDNVAHLGGLLCGIILAAVLCRPLGNKKYDNTKERLKL</sequence>
<evidence type="ECO:0000256" key="5">
    <source>
        <dbReference type="ARBA" id="ARBA00022989"/>
    </source>
</evidence>
<feature type="transmembrane region" description="Helical" evidence="7">
    <location>
        <begin position="348"/>
        <end position="369"/>
    </location>
</feature>
<dbReference type="GO" id="GO:0006508">
    <property type="term" value="P:proteolysis"/>
    <property type="evidence" value="ECO:0007669"/>
    <property type="project" value="UniProtKB-KW"/>
</dbReference>
<dbReference type="Gene3D" id="1.20.1540.10">
    <property type="entry name" value="Rhomboid-like"/>
    <property type="match status" value="1"/>
</dbReference>
<evidence type="ECO:0000313" key="9">
    <source>
        <dbReference type="EMBL" id="SFB23238.1"/>
    </source>
</evidence>
<dbReference type="GO" id="GO:0016020">
    <property type="term" value="C:membrane"/>
    <property type="evidence" value="ECO:0007669"/>
    <property type="project" value="UniProtKB-SubCell"/>
</dbReference>